<organism evidence="2">
    <name type="scientific">Sesamum latifolium</name>
    <dbReference type="NCBI Taxonomy" id="2727402"/>
    <lineage>
        <taxon>Eukaryota</taxon>
        <taxon>Viridiplantae</taxon>
        <taxon>Streptophyta</taxon>
        <taxon>Embryophyta</taxon>
        <taxon>Tracheophyta</taxon>
        <taxon>Spermatophyta</taxon>
        <taxon>Magnoliopsida</taxon>
        <taxon>eudicotyledons</taxon>
        <taxon>Gunneridae</taxon>
        <taxon>Pentapetalae</taxon>
        <taxon>asterids</taxon>
        <taxon>lamiids</taxon>
        <taxon>Lamiales</taxon>
        <taxon>Pedaliaceae</taxon>
        <taxon>Sesamum</taxon>
    </lineage>
</organism>
<dbReference type="Gene3D" id="1.10.340.70">
    <property type="match status" value="1"/>
</dbReference>
<protein>
    <submittedName>
        <fullName evidence="2">Gag-Pol polyprotein</fullName>
    </submittedName>
</protein>
<dbReference type="InterPro" id="IPR012337">
    <property type="entry name" value="RNaseH-like_sf"/>
</dbReference>
<evidence type="ECO:0000259" key="1">
    <source>
        <dbReference type="PROSITE" id="PS50994"/>
    </source>
</evidence>
<dbReference type="InterPro" id="IPR001584">
    <property type="entry name" value="Integrase_cat-core"/>
</dbReference>
<dbReference type="EMBL" id="JACGWN010000005">
    <property type="protein sequence ID" value="KAL0448230.1"/>
    <property type="molecule type" value="Genomic_DNA"/>
</dbReference>
<feature type="domain" description="Integrase catalytic" evidence="1">
    <location>
        <begin position="122"/>
        <end position="213"/>
    </location>
</feature>
<dbReference type="PANTHER" id="PTHR37984">
    <property type="entry name" value="PROTEIN CBG26694"/>
    <property type="match status" value="1"/>
</dbReference>
<reference evidence="2" key="2">
    <citation type="journal article" date="2024" name="Plant">
        <title>Genomic evolution and insights into agronomic trait innovations of Sesamum species.</title>
        <authorList>
            <person name="Miao H."/>
            <person name="Wang L."/>
            <person name="Qu L."/>
            <person name="Liu H."/>
            <person name="Sun Y."/>
            <person name="Le M."/>
            <person name="Wang Q."/>
            <person name="Wei S."/>
            <person name="Zheng Y."/>
            <person name="Lin W."/>
            <person name="Duan Y."/>
            <person name="Cao H."/>
            <person name="Xiong S."/>
            <person name="Wang X."/>
            <person name="Wei L."/>
            <person name="Li C."/>
            <person name="Ma Q."/>
            <person name="Ju M."/>
            <person name="Zhao R."/>
            <person name="Li G."/>
            <person name="Mu C."/>
            <person name="Tian Q."/>
            <person name="Mei H."/>
            <person name="Zhang T."/>
            <person name="Gao T."/>
            <person name="Zhang H."/>
        </authorList>
    </citation>
    <scope>NUCLEOTIDE SEQUENCE</scope>
    <source>
        <strain evidence="2">KEN1</strain>
    </source>
</reference>
<dbReference type="SUPFAM" id="SSF53098">
    <property type="entry name" value="Ribonuclease H-like"/>
    <property type="match status" value="1"/>
</dbReference>
<name>A0AAW2X7R9_9LAMI</name>
<dbReference type="InterPro" id="IPR041588">
    <property type="entry name" value="Integrase_H2C2"/>
</dbReference>
<comment type="caution">
    <text evidence="2">The sequence shown here is derived from an EMBL/GenBank/DDBJ whole genome shotgun (WGS) entry which is preliminary data.</text>
</comment>
<accession>A0AAW2X7R9</accession>
<dbReference type="InterPro" id="IPR050951">
    <property type="entry name" value="Retrovirus_Pol_polyprotein"/>
</dbReference>
<dbReference type="PROSITE" id="PS50994">
    <property type="entry name" value="INTEGRASE"/>
    <property type="match status" value="1"/>
</dbReference>
<proteinExistence type="predicted"/>
<reference evidence="2" key="1">
    <citation type="submission" date="2020-06" db="EMBL/GenBank/DDBJ databases">
        <authorList>
            <person name="Li T."/>
            <person name="Hu X."/>
            <person name="Zhang T."/>
            <person name="Song X."/>
            <person name="Zhang H."/>
            <person name="Dai N."/>
            <person name="Sheng W."/>
            <person name="Hou X."/>
            <person name="Wei L."/>
        </authorList>
    </citation>
    <scope>NUCLEOTIDE SEQUENCE</scope>
    <source>
        <strain evidence="2">KEN1</strain>
        <tissue evidence="2">Leaf</tissue>
    </source>
</reference>
<sequence>MDEIKDYLERNQLPDESNEAQRIRRLSAQFFMEDGYLFKRSFTLPALRCLKPEEAWEVMKEIHEGCYGNHAGGRSLAQKIMRHGYFWPTIKRDSMQLVRKCAQCQIHGNPHHTPGVKIELAKPTWPFGHWGIDLVGPFPPSQRKKKFLMVIVDHFSKWIEAEPITRVTESAMIQFVWRNILCRFGIPRKITSDNGTQFQGKKFKGWCAQWKIR</sequence>
<dbReference type="Gene3D" id="3.30.420.10">
    <property type="entry name" value="Ribonuclease H-like superfamily/Ribonuclease H"/>
    <property type="match status" value="1"/>
</dbReference>
<gene>
    <name evidence="2" type="ORF">Slati_1379400</name>
</gene>
<dbReference type="Pfam" id="PF17921">
    <property type="entry name" value="Integrase_H2C2"/>
    <property type="match status" value="1"/>
</dbReference>
<evidence type="ECO:0000313" key="2">
    <source>
        <dbReference type="EMBL" id="KAL0448230.1"/>
    </source>
</evidence>
<dbReference type="AlphaFoldDB" id="A0AAW2X7R9"/>
<dbReference type="PANTHER" id="PTHR37984:SF5">
    <property type="entry name" value="PROTEIN NYNRIN-LIKE"/>
    <property type="match status" value="1"/>
</dbReference>
<dbReference type="InterPro" id="IPR036397">
    <property type="entry name" value="RNaseH_sf"/>
</dbReference>
<dbReference type="GO" id="GO:0015074">
    <property type="term" value="P:DNA integration"/>
    <property type="evidence" value="ECO:0007669"/>
    <property type="project" value="InterPro"/>
</dbReference>
<dbReference type="GO" id="GO:0003676">
    <property type="term" value="F:nucleic acid binding"/>
    <property type="evidence" value="ECO:0007669"/>
    <property type="project" value="InterPro"/>
</dbReference>
<dbReference type="Pfam" id="PF00665">
    <property type="entry name" value="rve"/>
    <property type="match status" value="1"/>
</dbReference>